<reference evidence="7 8" key="1">
    <citation type="journal article" date="2019" name="Sci. Rep.">
        <title>A high-quality genome of Eragrostis curvula grass provides insights into Poaceae evolution and supports new strategies to enhance forage quality.</title>
        <authorList>
            <person name="Carballo J."/>
            <person name="Santos B.A.C.M."/>
            <person name="Zappacosta D."/>
            <person name="Garbus I."/>
            <person name="Selva J.P."/>
            <person name="Gallo C.A."/>
            <person name="Diaz A."/>
            <person name="Albertini E."/>
            <person name="Caccamo M."/>
            <person name="Echenique V."/>
        </authorList>
    </citation>
    <scope>NUCLEOTIDE SEQUENCE [LARGE SCALE GENOMIC DNA]</scope>
    <source>
        <strain evidence="8">cv. Victoria</strain>
        <tissue evidence="7">Leaf</tissue>
    </source>
</reference>
<feature type="binding site" evidence="6">
    <location>
        <position position="317"/>
    </location>
    <ligand>
        <name>Fe cation</name>
        <dbReference type="ChEBI" id="CHEBI:24875"/>
        <note>catalytic</note>
    </ligand>
</feature>
<comment type="similarity">
    <text evidence="1">Belongs to the carotenoid oxygenase family.</text>
</comment>
<feature type="binding site" evidence="6">
    <location>
        <position position="228"/>
    </location>
    <ligand>
        <name>Fe cation</name>
        <dbReference type="ChEBI" id="CHEBI:24875"/>
        <note>catalytic</note>
    </ligand>
</feature>
<dbReference type="PANTHER" id="PTHR10543:SF94">
    <property type="entry name" value="CAROTENOID CLEAVAGE DIOXYGENASE 8 HOMOLOG A, CHLOROPLASTIC"/>
    <property type="match status" value="1"/>
</dbReference>
<dbReference type="EMBL" id="RWGY01000163">
    <property type="protein sequence ID" value="TVU03616.1"/>
    <property type="molecule type" value="Genomic_DNA"/>
</dbReference>
<evidence type="ECO:0000256" key="2">
    <source>
        <dbReference type="ARBA" id="ARBA00022723"/>
    </source>
</evidence>
<dbReference type="GO" id="GO:0010436">
    <property type="term" value="F:carotenoid dioxygenase activity"/>
    <property type="evidence" value="ECO:0007669"/>
    <property type="project" value="TreeGrafter"/>
</dbReference>
<dbReference type="InterPro" id="IPR004294">
    <property type="entry name" value="Carotenoid_Oase"/>
</dbReference>
<name>A0A5J9SX89_9POAL</name>
<evidence type="ECO:0000256" key="3">
    <source>
        <dbReference type="ARBA" id="ARBA00022946"/>
    </source>
</evidence>
<evidence type="ECO:0000256" key="5">
    <source>
        <dbReference type="ARBA" id="ARBA00023004"/>
    </source>
</evidence>
<keyword evidence="4" id="KW-0560">Oxidoreductase</keyword>
<dbReference type="GO" id="GO:0046872">
    <property type="term" value="F:metal ion binding"/>
    <property type="evidence" value="ECO:0007669"/>
    <property type="project" value="UniProtKB-KW"/>
</dbReference>
<comment type="cofactor">
    <cofactor evidence="6">
        <name>Fe(2+)</name>
        <dbReference type="ChEBI" id="CHEBI:29033"/>
    </cofactor>
    <text evidence="6">Binds 1 Fe(2+) ion per subunit.</text>
</comment>
<evidence type="ECO:0000256" key="6">
    <source>
        <dbReference type="PIRSR" id="PIRSR604294-1"/>
    </source>
</evidence>
<dbReference type="PANTHER" id="PTHR10543">
    <property type="entry name" value="BETA-CAROTENE DIOXYGENASE"/>
    <property type="match status" value="1"/>
</dbReference>
<keyword evidence="3" id="KW-0809">Transit peptide</keyword>
<feature type="binding site" evidence="6">
    <location>
        <position position="278"/>
    </location>
    <ligand>
        <name>Fe cation</name>
        <dbReference type="ChEBI" id="CHEBI:24875"/>
        <note>catalytic</note>
    </ligand>
</feature>
<accession>A0A5J9SX89</accession>
<organism evidence="7 8">
    <name type="scientific">Eragrostis curvula</name>
    <name type="common">weeping love grass</name>
    <dbReference type="NCBI Taxonomy" id="38414"/>
    <lineage>
        <taxon>Eukaryota</taxon>
        <taxon>Viridiplantae</taxon>
        <taxon>Streptophyta</taxon>
        <taxon>Embryophyta</taxon>
        <taxon>Tracheophyta</taxon>
        <taxon>Spermatophyta</taxon>
        <taxon>Magnoliopsida</taxon>
        <taxon>Liliopsida</taxon>
        <taxon>Poales</taxon>
        <taxon>Poaceae</taxon>
        <taxon>PACMAD clade</taxon>
        <taxon>Chloridoideae</taxon>
        <taxon>Eragrostideae</taxon>
        <taxon>Eragrostidinae</taxon>
        <taxon>Eragrostis</taxon>
    </lineage>
</organism>
<dbReference type="Gramene" id="TVU03616">
    <property type="protein sequence ID" value="TVU03616"/>
    <property type="gene ID" value="EJB05_50803"/>
</dbReference>
<keyword evidence="8" id="KW-1185">Reference proteome</keyword>
<dbReference type="OrthoDB" id="407010at2759"/>
<evidence type="ECO:0000313" key="7">
    <source>
        <dbReference type="EMBL" id="TVU03616.1"/>
    </source>
</evidence>
<keyword evidence="2 6" id="KW-0479">Metal-binding</keyword>
<comment type="caution">
    <text evidence="7">The sequence shown here is derived from an EMBL/GenBank/DDBJ whole genome shotgun (WGS) entry which is preliminary data.</text>
</comment>
<dbReference type="AlphaFoldDB" id="A0A5J9SX89"/>
<protein>
    <recommendedName>
        <fullName evidence="9">Carotenoid cleavage dioxygenase 8</fullName>
    </recommendedName>
</protein>
<feature type="binding site" evidence="6">
    <location>
        <position position="507"/>
    </location>
    <ligand>
        <name>Fe cation</name>
        <dbReference type="ChEBI" id="CHEBI:24875"/>
        <note>catalytic</note>
    </ligand>
</feature>
<dbReference type="GO" id="GO:0009507">
    <property type="term" value="C:chloroplast"/>
    <property type="evidence" value="ECO:0007669"/>
    <property type="project" value="TreeGrafter"/>
</dbReference>
<evidence type="ECO:0000313" key="8">
    <source>
        <dbReference type="Proteomes" id="UP000324897"/>
    </source>
</evidence>
<dbReference type="Proteomes" id="UP000324897">
    <property type="component" value="Unassembled WGS sequence"/>
</dbReference>
<evidence type="ECO:0008006" key="9">
    <source>
        <dbReference type="Google" id="ProtNLM"/>
    </source>
</evidence>
<keyword evidence="4" id="KW-0223">Dioxygenase</keyword>
<proteinExistence type="inferred from homology"/>
<evidence type="ECO:0000256" key="1">
    <source>
        <dbReference type="ARBA" id="ARBA00006787"/>
    </source>
</evidence>
<gene>
    <name evidence="7" type="ORF">EJB05_50803</name>
</gene>
<sequence>MACYLRTLPPAPSPFFLCSPHPRQTNLSSAAANDPVRSVKANASAAEVARAGDRGANKLSAWTSIRQERWEGDLAVEGHLPLWLNGTYLRNGAGVWEVGDIAFEHLFDGYAMLIRISFRQGRATGAHRQIESDAYKAAQAAGQPLYREFAYRPKPATLIDRVSDVVGLITGTVITDNPNVTVAQLGDGRVVCLTETTKSTVLVDPDTLATVEKFGYTDKVGGMLQSEHPVVNESEFLTLLPDLFRPGYTVVRMEAGSKERKVVGRVECQGGPTPGWVHSFAVTEKYVVVPEMPLRHSTSIASEPPPFVEVPPFMVFHFINAYEEKGEDGQDTALIVDCCEYYADPSMLHTLLLRNLRASTGKDEMPDSRVGRFRIPLDGSPFGELETALDPDEHGRGVDMCSINPSRLGKKYRYLYACGAHRPCNSLNTLTKIDLLETTAKNWYEEGAVPSEPFFVARPGATNEDDGVVMSIVSDVHGDGYVLVLDATTFQEMARVRLPYGLPYGFHGCWIPGKI</sequence>
<dbReference type="GO" id="GO:0016121">
    <property type="term" value="P:carotene catabolic process"/>
    <property type="evidence" value="ECO:0007669"/>
    <property type="project" value="TreeGrafter"/>
</dbReference>
<dbReference type="Pfam" id="PF03055">
    <property type="entry name" value="RPE65"/>
    <property type="match status" value="2"/>
</dbReference>
<keyword evidence="5 6" id="KW-0408">Iron</keyword>
<evidence type="ECO:0000256" key="4">
    <source>
        <dbReference type="ARBA" id="ARBA00022964"/>
    </source>
</evidence>